<dbReference type="Pfam" id="PF10162">
    <property type="entry name" value="G8"/>
    <property type="match status" value="1"/>
</dbReference>
<feature type="region of interest" description="Disordered" evidence="5">
    <location>
        <begin position="682"/>
        <end position="703"/>
    </location>
</feature>
<feature type="chain" id="PRO_5043660924" evidence="6">
    <location>
        <begin position="20"/>
        <end position="703"/>
    </location>
</feature>
<keyword evidence="2" id="KW-1003">Cell membrane</keyword>
<evidence type="ECO:0000256" key="3">
    <source>
        <dbReference type="ARBA" id="ARBA00022729"/>
    </source>
</evidence>
<dbReference type="SUPFAM" id="SSF51126">
    <property type="entry name" value="Pectin lyase-like"/>
    <property type="match status" value="1"/>
</dbReference>
<evidence type="ECO:0000256" key="1">
    <source>
        <dbReference type="ARBA" id="ARBA00004236"/>
    </source>
</evidence>
<keyword evidence="4" id="KW-0325">Glycoprotein</keyword>
<organism evidence="8">
    <name type="scientific">Singulisphaera sp. Ch08</name>
    <dbReference type="NCBI Taxonomy" id="3120278"/>
    <lineage>
        <taxon>Bacteria</taxon>
        <taxon>Pseudomonadati</taxon>
        <taxon>Planctomycetota</taxon>
        <taxon>Planctomycetia</taxon>
        <taxon>Isosphaerales</taxon>
        <taxon>Isosphaeraceae</taxon>
        <taxon>Singulisphaera</taxon>
    </lineage>
</organism>
<dbReference type="InterPro" id="IPR011050">
    <property type="entry name" value="Pectin_lyase_fold/virulence"/>
</dbReference>
<proteinExistence type="predicted"/>
<protein>
    <submittedName>
        <fullName evidence="8">G8 domain-containing protein</fullName>
    </submittedName>
</protein>
<dbReference type="InterPro" id="IPR055401">
    <property type="entry name" value="CEMIP_beta-hel_dom"/>
</dbReference>
<keyword evidence="3 6" id="KW-0732">Signal</keyword>
<sequence length="703" mass="77304">MSWKFALLLALAYSDAVLAADTLVRSAQNGNWSDAKTWEGGQVPGPGTRVQVREGHHVRYDLESDKVIRSIHVAGTLEFARDRNTRLDVGLIKIQPGDDSSENGFDCDAHMPKHAAGQPKPALLVGLPGDPMPAGKSALIRLVYIEGMDQETCPAIVCCGGQMEFHGSKVKHTWTKLAREAYRNEPIVLLKRDEISDWKPGDHLILTGTTRQFGYKQTRTLSVAERPSTEERLIKGVRPYVEEGLALVTLDKPLDFDHRAEGNYRAEVANLTRNVIVESANPDGVRGHTMFHKNSAGSISYAEFRHLGKEGVLGKYSLHFHLLGDSMRGTSVIGASIWDSKNRWITVHGTSDLVVRDCVGYKSVGHGFFLEDGTETRNVFDHNLAVMALRGKPLPDQVLPFDKNLGSGFWWSNSLNSFTNNVAVECDQDGFRFDVVAGAGFDPVLPVLQPDGTKKRVDIRTLPFIRFENNEAHCQRFFGLNLGGFNDGGVPGYAAGAGDSKVEDVDGVGPDSQHPFLIRNFRAWNTHWAFHGGSPNVRADGMDLYDSQYGLWRSVMDGHEYHDLKMDRITSMGVFNSRPGRARAGDALVFLRPIDDLPPSTVITHVAPGVSTDRVRVKGVAIDDYEIKSVVVNGREAKPLRPNFAEWEVELDGSIDVAFEIEAKAEDAAGNVEQRPHVLRFPASKPPQAAAATAISKPSEPSS</sequence>
<dbReference type="RefSeq" id="WP_406694822.1">
    <property type="nucleotide sequence ID" value="NZ_CP155447.1"/>
</dbReference>
<dbReference type="EMBL" id="CP155447">
    <property type="protein sequence ID" value="XBH02079.1"/>
    <property type="molecule type" value="Genomic_DNA"/>
</dbReference>
<name>A0AAU7CAP4_9BACT</name>
<dbReference type="PANTHER" id="PTHR46769">
    <property type="entry name" value="POLYCYSTIC KIDNEY AND HEPATIC DISEASE 1 (AUTOSOMAL RECESSIVE)-LIKE 1"/>
    <property type="match status" value="1"/>
</dbReference>
<comment type="subcellular location">
    <subcellularLocation>
        <location evidence="1">Cell membrane</location>
    </subcellularLocation>
</comment>
<feature type="domain" description="G8" evidence="7">
    <location>
        <begin position="36"/>
        <end position="179"/>
    </location>
</feature>
<evidence type="ECO:0000256" key="5">
    <source>
        <dbReference type="SAM" id="MobiDB-lite"/>
    </source>
</evidence>
<dbReference type="InterPro" id="IPR052387">
    <property type="entry name" value="Fibrocystin"/>
</dbReference>
<dbReference type="AlphaFoldDB" id="A0AAU7CAP4"/>
<dbReference type="SMART" id="SM01225">
    <property type="entry name" value="G8"/>
    <property type="match status" value="1"/>
</dbReference>
<dbReference type="InterPro" id="IPR019316">
    <property type="entry name" value="G8_domain"/>
</dbReference>
<accession>A0AAU7CAP4</accession>
<evidence type="ECO:0000256" key="2">
    <source>
        <dbReference type="ARBA" id="ARBA00022475"/>
    </source>
</evidence>
<dbReference type="PROSITE" id="PS51484">
    <property type="entry name" value="G8"/>
    <property type="match status" value="1"/>
</dbReference>
<feature type="signal peptide" evidence="6">
    <location>
        <begin position="1"/>
        <end position="19"/>
    </location>
</feature>
<keyword evidence="2" id="KW-0472">Membrane</keyword>
<dbReference type="GO" id="GO:0005886">
    <property type="term" value="C:plasma membrane"/>
    <property type="evidence" value="ECO:0007669"/>
    <property type="project" value="UniProtKB-SubCell"/>
</dbReference>
<evidence type="ECO:0000256" key="6">
    <source>
        <dbReference type="SAM" id="SignalP"/>
    </source>
</evidence>
<dbReference type="Pfam" id="PF24606">
    <property type="entry name" value="CEMIP_beta-hel"/>
    <property type="match status" value="1"/>
</dbReference>
<evidence type="ECO:0000259" key="7">
    <source>
        <dbReference type="PROSITE" id="PS51484"/>
    </source>
</evidence>
<evidence type="ECO:0000256" key="4">
    <source>
        <dbReference type="ARBA" id="ARBA00023180"/>
    </source>
</evidence>
<evidence type="ECO:0000313" key="8">
    <source>
        <dbReference type="EMBL" id="XBH02079.1"/>
    </source>
</evidence>
<dbReference type="PANTHER" id="PTHR46769:SF2">
    <property type="entry name" value="FIBROCYSTIN-L ISOFORM 2 PRECURSOR-RELATED"/>
    <property type="match status" value="1"/>
</dbReference>
<reference evidence="8" key="1">
    <citation type="submission" date="2024-05" db="EMBL/GenBank/DDBJ databases">
        <title>Planctomycetes of the genus Singulisphaera possess chitinolytic capabilities.</title>
        <authorList>
            <person name="Ivanova A."/>
        </authorList>
    </citation>
    <scope>NUCLEOTIDE SEQUENCE</scope>
    <source>
        <strain evidence="8">Ch08T</strain>
    </source>
</reference>
<gene>
    <name evidence="8" type="ORF">V5E97_27635</name>
</gene>